<dbReference type="InterPro" id="IPR006175">
    <property type="entry name" value="YjgF/YER057c/UK114"/>
</dbReference>
<comment type="caution">
    <text evidence="2">The sequence shown here is derived from an EMBL/GenBank/DDBJ whole genome shotgun (WGS) entry which is preliminary data.</text>
</comment>
<dbReference type="InterPro" id="IPR006056">
    <property type="entry name" value="RidA"/>
</dbReference>
<evidence type="ECO:0000313" key="2">
    <source>
        <dbReference type="EMBL" id="MBD7912373.1"/>
    </source>
</evidence>
<dbReference type="Pfam" id="PF01042">
    <property type="entry name" value="Ribonuc_L-PSP"/>
    <property type="match status" value="1"/>
</dbReference>
<dbReference type="PROSITE" id="PS01094">
    <property type="entry name" value="UPF0076"/>
    <property type="match status" value="1"/>
</dbReference>
<gene>
    <name evidence="2" type="ORF">H9661_13500</name>
</gene>
<keyword evidence="3" id="KW-1185">Reference proteome</keyword>
<dbReference type="Gene3D" id="3.30.1330.40">
    <property type="entry name" value="RutC-like"/>
    <property type="match status" value="1"/>
</dbReference>
<dbReference type="PANTHER" id="PTHR11803">
    <property type="entry name" value="2-IMINOBUTANOATE/2-IMINOPROPANOATE DEAMINASE RIDA"/>
    <property type="match status" value="1"/>
</dbReference>
<reference evidence="2 3" key="1">
    <citation type="submission" date="2020-08" db="EMBL/GenBank/DDBJ databases">
        <title>A Genomic Blueprint of the Chicken Gut Microbiome.</title>
        <authorList>
            <person name="Gilroy R."/>
            <person name="Ravi A."/>
            <person name="Getino M."/>
            <person name="Pursley I."/>
            <person name="Horton D.L."/>
            <person name="Alikhan N.-F."/>
            <person name="Baker D."/>
            <person name="Gharbi K."/>
            <person name="Hall N."/>
            <person name="Watson M."/>
            <person name="Adriaenssens E.M."/>
            <person name="Foster-Nyarko E."/>
            <person name="Jarju S."/>
            <person name="Secka A."/>
            <person name="Antonio M."/>
            <person name="Oren A."/>
            <person name="Chaudhuri R."/>
            <person name="La Ragione R.M."/>
            <person name="Hildebrand F."/>
            <person name="Pallen M.J."/>
        </authorList>
    </citation>
    <scope>NUCLEOTIDE SEQUENCE [LARGE SCALE GENOMIC DNA]</scope>
    <source>
        <strain evidence="2 3">Sa3CVN1</strain>
    </source>
</reference>
<dbReference type="SUPFAM" id="SSF55298">
    <property type="entry name" value="YjgF-like"/>
    <property type="match status" value="1"/>
</dbReference>
<evidence type="ECO:0000313" key="3">
    <source>
        <dbReference type="Proteomes" id="UP000627781"/>
    </source>
</evidence>
<dbReference type="EMBL" id="JACSRA010000023">
    <property type="protein sequence ID" value="MBD7912373.1"/>
    <property type="molecule type" value="Genomic_DNA"/>
</dbReference>
<evidence type="ECO:0000256" key="1">
    <source>
        <dbReference type="ARBA" id="ARBA00010552"/>
    </source>
</evidence>
<comment type="similarity">
    <text evidence="1">Belongs to the RutC family.</text>
</comment>
<protein>
    <submittedName>
        <fullName evidence="2">Reactive intermediate/imine deaminase</fullName>
    </submittedName>
</protein>
<accession>A0ABR8PW01</accession>
<dbReference type="InterPro" id="IPR019897">
    <property type="entry name" value="RidA_CS"/>
</dbReference>
<dbReference type="CDD" id="cd00448">
    <property type="entry name" value="YjgF_YER057c_UK114_family"/>
    <property type="match status" value="1"/>
</dbReference>
<dbReference type="RefSeq" id="WP_143315332.1">
    <property type="nucleotide sequence ID" value="NZ_JACSRA010000023.1"/>
</dbReference>
<organism evidence="2 3">
    <name type="scientific">Clostridium cibarium</name>
    <dbReference type="NCBI Taxonomy" id="2762247"/>
    <lineage>
        <taxon>Bacteria</taxon>
        <taxon>Bacillati</taxon>
        <taxon>Bacillota</taxon>
        <taxon>Clostridia</taxon>
        <taxon>Eubacteriales</taxon>
        <taxon>Clostridiaceae</taxon>
        <taxon>Clostridium</taxon>
    </lineage>
</organism>
<dbReference type="PANTHER" id="PTHR11803:SF39">
    <property type="entry name" value="2-IMINOBUTANOATE_2-IMINOPROPANOATE DEAMINASE"/>
    <property type="match status" value="1"/>
</dbReference>
<dbReference type="NCBIfam" id="TIGR00004">
    <property type="entry name" value="Rid family detoxifying hydrolase"/>
    <property type="match status" value="1"/>
</dbReference>
<proteinExistence type="inferred from homology"/>
<dbReference type="Proteomes" id="UP000627781">
    <property type="component" value="Unassembled WGS sequence"/>
</dbReference>
<name>A0ABR8PW01_9CLOT</name>
<dbReference type="InterPro" id="IPR035959">
    <property type="entry name" value="RutC-like_sf"/>
</dbReference>
<sequence length="125" mass="13675">MKKEVVFTEKAPKAIGPYSQGVKVGELIFTSGQIPLVPESGVMVTEIKEATKQSLENVKSILEAAGSSLDKVVKVVVFIKDMDDFPVINEIYGEYFKENTPARSLVQVAKLPKDALLEIEAIAHI</sequence>